<protein>
    <recommendedName>
        <fullName evidence="1">Inner membrane protein YgaP-like transmembrane domain-containing protein</fullName>
    </recommendedName>
</protein>
<evidence type="ECO:0000313" key="4">
    <source>
        <dbReference type="Proteomes" id="UP000000390"/>
    </source>
</evidence>
<dbReference type="KEGG" id="hje:HacjB3_00325"/>
<dbReference type="PATRIC" id="fig|795797.18.peg.66"/>
<dbReference type="Pfam" id="PF11127">
    <property type="entry name" value="YgaP-like_TM"/>
    <property type="match status" value="1"/>
</dbReference>
<reference evidence="2 4" key="1">
    <citation type="journal article" date="2010" name="J. Bacteriol.">
        <title>Complete genome sequence of Halalkalicoccus jeotgali B3(T), an extremely halophilic archaeon.</title>
        <authorList>
            <person name="Roh S.W."/>
            <person name="Nam Y.D."/>
            <person name="Nam S.H."/>
            <person name="Choi S.H."/>
            <person name="Park H.S."/>
            <person name="Bae J.W."/>
        </authorList>
    </citation>
    <scope>NUCLEOTIDE SEQUENCE [LARGE SCALE GENOMIC DNA]</scope>
    <source>
        <strain evidence="2">B3</strain>
        <strain evidence="4">DSM 18796 / CECT 7217 / JCM 14584 / KCTC 4019 / B3</strain>
    </source>
</reference>
<dbReference type="HOGENOM" id="CLU_176022_2_2_2"/>
<dbReference type="Proteomes" id="UP000011645">
    <property type="component" value="Unassembled WGS sequence"/>
</dbReference>
<organism evidence="2 4">
    <name type="scientific">Halalkalicoccus jeotgali (strain DSM 18796 / CECT 7217 / JCM 14584 / KCTC 4019 / B3)</name>
    <dbReference type="NCBI Taxonomy" id="795797"/>
    <lineage>
        <taxon>Archaea</taxon>
        <taxon>Methanobacteriati</taxon>
        <taxon>Methanobacteriota</taxon>
        <taxon>Stenosarchaea group</taxon>
        <taxon>Halobacteria</taxon>
        <taxon>Halobacteriales</taxon>
        <taxon>Halococcaceae</taxon>
        <taxon>Halalkalicoccus</taxon>
    </lineage>
</organism>
<dbReference type="Proteomes" id="UP000000390">
    <property type="component" value="Chromosome"/>
</dbReference>
<keyword evidence="5" id="KW-1185">Reference proteome</keyword>
<dbReference type="EMBL" id="AOHV01000045">
    <property type="protein sequence ID" value="ELY33067.1"/>
    <property type="molecule type" value="Genomic_DNA"/>
</dbReference>
<dbReference type="InterPro" id="IPR021309">
    <property type="entry name" value="YgaP-like_TM"/>
</dbReference>
<dbReference type="EMBL" id="CP002062">
    <property type="protein sequence ID" value="ADJ13458.1"/>
    <property type="molecule type" value="Genomic_DNA"/>
</dbReference>
<dbReference type="AlphaFoldDB" id="D8J496"/>
<feature type="domain" description="Inner membrane protein YgaP-like transmembrane" evidence="1">
    <location>
        <begin position="1"/>
        <end position="63"/>
    </location>
</feature>
<evidence type="ECO:0000313" key="5">
    <source>
        <dbReference type="Proteomes" id="UP000011645"/>
    </source>
</evidence>
<evidence type="ECO:0000313" key="3">
    <source>
        <dbReference type="EMBL" id="ELY33067.1"/>
    </source>
</evidence>
<dbReference type="GeneID" id="9417858"/>
<gene>
    <name evidence="2" type="ordered locus">HacjB3_00325</name>
    <name evidence="3" type="ORF">C497_19007</name>
</gene>
<reference evidence="3 5" key="2">
    <citation type="journal article" date="2014" name="PLoS Genet.">
        <title>Phylogenetically driven sequencing of extremely halophilic archaea reveals strategies for static and dynamic osmo-response.</title>
        <authorList>
            <person name="Becker E.A."/>
            <person name="Seitzer P.M."/>
            <person name="Tritt A."/>
            <person name="Larsen D."/>
            <person name="Krusor M."/>
            <person name="Yao A.I."/>
            <person name="Wu D."/>
            <person name="Madern D."/>
            <person name="Eisen J.A."/>
            <person name="Darling A.E."/>
            <person name="Facciotti M.T."/>
        </authorList>
    </citation>
    <scope>NUCLEOTIDE SEQUENCE [LARGE SCALE GENOMIC DNA]</scope>
    <source>
        <strain evidence="3">B3</strain>
        <strain evidence="5">DSM 18796 / CECT 7217 / JCM 14584 / KCTC 4019 / B3</strain>
    </source>
</reference>
<evidence type="ECO:0000259" key="1">
    <source>
        <dbReference type="Pfam" id="PF11127"/>
    </source>
</evidence>
<dbReference type="RefSeq" id="WP_008419111.1">
    <property type="nucleotide sequence ID" value="NC_014297.1"/>
</dbReference>
<dbReference type="STRING" id="795797.HacjB3_00325"/>
<accession>D8J496</accession>
<sequence length="72" mass="7582">MEKNVCGIDRRVRILGGIGLLAAALRTRGIRRVGALLAGAVLLGTAATQRCPLNALVGIDSCRVGERSEPER</sequence>
<dbReference type="eggNOG" id="arCOG06386">
    <property type="taxonomic scope" value="Archaea"/>
</dbReference>
<evidence type="ECO:0000313" key="2">
    <source>
        <dbReference type="EMBL" id="ADJ13458.1"/>
    </source>
</evidence>
<proteinExistence type="predicted"/>
<name>D8J496_HALJB</name>